<dbReference type="GO" id="GO:0031262">
    <property type="term" value="C:Ndc80 complex"/>
    <property type="evidence" value="ECO:0007669"/>
    <property type="project" value="UniProtKB-UniRule"/>
</dbReference>
<accession>A0A9Q9WWT4</accession>
<dbReference type="RefSeq" id="XP_042591049.1">
    <property type="nucleotide sequence ID" value="XM_042735115.1"/>
</dbReference>
<dbReference type="InterPro" id="IPR005550">
    <property type="entry name" value="Kinetochore_Ndc80"/>
</dbReference>
<dbReference type="PANTHER" id="PTHR10643:SF2">
    <property type="entry name" value="KINETOCHORE PROTEIN NDC80 HOMOLOG"/>
    <property type="match status" value="1"/>
</dbReference>
<dbReference type="AlphaFoldDB" id="A0A9Q9WWT4"/>
<comment type="similarity">
    <text evidence="1">Belongs to the NDC80/HEC1 family.</text>
</comment>
<dbReference type="OrthoDB" id="7459479at2759"/>
<name>A0A9Q9WWT4_CYPCA</name>
<evidence type="ECO:0000313" key="3">
    <source>
        <dbReference type="RefSeq" id="XP_042591049.1"/>
    </source>
</evidence>
<evidence type="ECO:0000256" key="1">
    <source>
        <dbReference type="RuleBase" id="RU368072"/>
    </source>
</evidence>
<proteinExistence type="inferred from homology"/>
<keyword evidence="1" id="KW-0132">Cell division</keyword>
<dbReference type="Proteomes" id="UP001155660">
    <property type="component" value="Chromosome B12"/>
</dbReference>
<protein>
    <recommendedName>
        <fullName evidence="1">Kinetochore protein NDC80</fullName>
    </recommendedName>
</protein>
<dbReference type="PANTHER" id="PTHR10643">
    <property type="entry name" value="KINETOCHORE PROTEIN NDC80"/>
    <property type="match status" value="1"/>
</dbReference>
<keyword evidence="1" id="KW-0498">Mitosis</keyword>
<dbReference type="KEGG" id="ccar:109073941"/>
<organism evidence="3">
    <name type="scientific">Cyprinus carpio</name>
    <name type="common">Common carp</name>
    <dbReference type="NCBI Taxonomy" id="7962"/>
    <lineage>
        <taxon>Eukaryota</taxon>
        <taxon>Metazoa</taxon>
        <taxon>Chordata</taxon>
        <taxon>Craniata</taxon>
        <taxon>Vertebrata</taxon>
        <taxon>Euteleostomi</taxon>
        <taxon>Actinopterygii</taxon>
        <taxon>Neopterygii</taxon>
        <taxon>Teleostei</taxon>
        <taxon>Ostariophysi</taxon>
        <taxon>Cypriniformes</taxon>
        <taxon>Cyprinidae</taxon>
        <taxon>Cyprininae</taxon>
        <taxon>Cyprinus</taxon>
    </lineage>
</organism>
<keyword evidence="1" id="KW-0131">Cell cycle</keyword>
<keyword evidence="1" id="KW-0995">Kinetochore</keyword>
<gene>
    <name evidence="3" type="primary">LOC109073941</name>
</gene>
<dbReference type="GO" id="GO:0051301">
    <property type="term" value="P:cell division"/>
    <property type="evidence" value="ECO:0007669"/>
    <property type="project" value="UniProtKB-UniRule"/>
</dbReference>
<keyword evidence="1" id="KW-0539">Nucleus</keyword>
<reference evidence="3" key="1">
    <citation type="submission" date="2025-08" db="UniProtKB">
        <authorList>
            <consortium name="RefSeq"/>
        </authorList>
    </citation>
    <scope>IDENTIFICATION</scope>
    <source>
        <tissue evidence="3">Muscle</tissue>
    </source>
</reference>
<comment type="subcellular location">
    <subcellularLocation>
        <location evidence="1">Chromosome</location>
        <location evidence="1">Centromere</location>
        <location evidence="1">Kinetochore</location>
    </subcellularLocation>
    <subcellularLocation>
        <location evidence="1">Nucleus</location>
    </subcellularLocation>
</comment>
<comment type="subunit">
    <text evidence="1">Component of the NDC80 complex.</text>
</comment>
<keyword evidence="1" id="KW-0158">Chromosome</keyword>
<dbReference type="GO" id="GO:0051315">
    <property type="term" value="P:attachment of mitotic spindle microtubules to kinetochore"/>
    <property type="evidence" value="ECO:0007669"/>
    <property type="project" value="UniProtKB-UniRule"/>
</dbReference>
<keyword evidence="1" id="KW-0137">Centromere</keyword>
<comment type="function">
    <text evidence="1">Acts as a component of the essential kinetochore-associated NDC80 complex, which is required for chromosome segregation and spindle checkpoint activity.</text>
</comment>
<sequence>MSMFSCYILFLVERGFPGSITVKSLQSASTKEFLKIYEFIYTLLESSFQMPTAKVEEEIPRMLEDLGYPFVLSKTSMYSIGAPHTWLQALGALIWLIDKAELKVADYNKLCRKLKLIPQSAENACGHDFEIRTDYSTTTITQYKTQIQVPSLQLSIKEASFL</sequence>
<dbReference type="GeneID" id="109073941"/>
<feature type="domain" description="Kinetochore protein Ndc80 CH" evidence="2">
    <location>
        <begin position="9"/>
        <end position="101"/>
    </location>
</feature>
<dbReference type="InterPro" id="IPR055260">
    <property type="entry name" value="Ndc80_CH"/>
</dbReference>
<evidence type="ECO:0000259" key="2">
    <source>
        <dbReference type="Pfam" id="PF03801"/>
    </source>
</evidence>
<dbReference type="Pfam" id="PF03801">
    <property type="entry name" value="Ndc80_HEC"/>
    <property type="match status" value="1"/>
</dbReference>
<dbReference type="GO" id="GO:0005634">
    <property type="term" value="C:nucleus"/>
    <property type="evidence" value="ECO:0007669"/>
    <property type="project" value="UniProtKB-SubCell"/>
</dbReference>